<dbReference type="InterPro" id="IPR011701">
    <property type="entry name" value="MFS"/>
</dbReference>
<feature type="transmembrane region" description="Helical" evidence="6">
    <location>
        <begin position="95"/>
        <end position="118"/>
    </location>
</feature>
<accession>A0ABN3GUL7</accession>
<comment type="subcellular location">
    <subcellularLocation>
        <location evidence="1">Cell membrane</location>
        <topology evidence="1">Multi-pass membrane protein</topology>
    </subcellularLocation>
</comment>
<feature type="transmembrane region" description="Helical" evidence="6">
    <location>
        <begin position="418"/>
        <end position="438"/>
    </location>
</feature>
<feature type="transmembrane region" description="Helical" evidence="6">
    <location>
        <begin position="332"/>
        <end position="351"/>
    </location>
</feature>
<feature type="transmembrane region" description="Helical" evidence="6">
    <location>
        <begin position="130"/>
        <end position="148"/>
    </location>
</feature>
<feature type="domain" description="Major facilitator superfamily (MFS) profile" evidence="7">
    <location>
        <begin position="64"/>
        <end position="446"/>
    </location>
</feature>
<evidence type="ECO:0000256" key="5">
    <source>
        <dbReference type="SAM" id="MobiDB-lite"/>
    </source>
</evidence>
<feature type="transmembrane region" description="Helical" evidence="6">
    <location>
        <begin position="188"/>
        <end position="209"/>
    </location>
</feature>
<dbReference type="PANTHER" id="PTHR42910">
    <property type="entry name" value="TRANSPORTER SCO4007-RELATED"/>
    <property type="match status" value="1"/>
</dbReference>
<keyword evidence="4 6" id="KW-0472">Membrane</keyword>
<feature type="region of interest" description="Disordered" evidence="5">
    <location>
        <begin position="1"/>
        <end position="57"/>
    </location>
</feature>
<feature type="transmembrane region" description="Helical" evidence="6">
    <location>
        <begin position="63"/>
        <end position="83"/>
    </location>
</feature>
<dbReference type="EMBL" id="BAAASD010000033">
    <property type="protein sequence ID" value="GAA2361469.1"/>
    <property type="molecule type" value="Genomic_DNA"/>
</dbReference>
<feature type="transmembrane region" description="Helical" evidence="6">
    <location>
        <begin position="301"/>
        <end position="320"/>
    </location>
</feature>
<sequence length="450" mass="44959">MTVAETRTGTGSDMATPTGTGTDVRRGTDTDTGRDPAVPSDTSRATGAGPRPRARRDGPPTGVFLAVIALCTAVTAANIYLAAPLLNLIARDLGVAPSAAGWIASVAQLGYAAGLLLFAPLGDTANRRRLVGALSAAAGVALVVAGLAPGLPALGAAVFAASAATVVPQLLVPLVAERAPAARRGRHLGVVVAGLFAGVVAARVLGGLAGQAYGWRAVFLGAAGLTALIGLATAALLPAETRPRAKTHPSAILKGVARVPRMLATSSELRSACLRQAGLYGAWSALWTALALLLTGPGYGMSTGTAGLFGLFGLTASAVAPLSGGLVDRFGVTRVVGAAYVLAAASVPLFWLGGSWIWALCAAAVLLHAGLTAGQVANQTRALTSTASPATANTAYIVSAFIGGATASALAGPAFERWGWGGVCAVAVCWLALGWLGAARRRPGRATRTR</sequence>
<keyword evidence="3 6" id="KW-1133">Transmembrane helix</keyword>
<keyword evidence="2 6" id="KW-0812">Transmembrane</keyword>
<dbReference type="InterPro" id="IPR036259">
    <property type="entry name" value="MFS_trans_sf"/>
</dbReference>
<feature type="compositionally biased region" description="Basic and acidic residues" evidence="5">
    <location>
        <begin position="23"/>
        <end position="34"/>
    </location>
</feature>
<organism evidence="8 9">
    <name type="scientific">Streptomyces cuspidosporus</name>
    <dbReference type="NCBI Taxonomy" id="66882"/>
    <lineage>
        <taxon>Bacteria</taxon>
        <taxon>Bacillati</taxon>
        <taxon>Actinomycetota</taxon>
        <taxon>Actinomycetes</taxon>
        <taxon>Kitasatosporales</taxon>
        <taxon>Streptomycetaceae</taxon>
        <taxon>Streptomyces</taxon>
    </lineage>
</organism>
<keyword evidence="9" id="KW-1185">Reference proteome</keyword>
<dbReference type="CDD" id="cd17324">
    <property type="entry name" value="MFS_NepI_like"/>
    <property type="match status" value="1"/>
</dbReference>
<comment type="caution">
    <text evidence="8">The sequence shown here is derived from an EMBL/GenBank/DDBJ whole genome shotgun (WGS) entry which is preliminary data.</text>
</comment>
<evidence type="ECO:0000256" key="2">
    <source>
        <dbReference type="ARBA" id="ARBA00022692"/>
    </source>
</evidence>
<evidence type="ECO:0000256" key="4">
    <source>
        <dbReference type="ARBA" id="ARBA00023136"/>
    </source>
</evidence>
<evidence type="ECO:0000256" key="6">
    <source>
        <dbReference type="SAM" id="Phobius"/>
    </source>
</evidence>
<feature type="transmembrane region" description="Helical" evidence="6">
    <location>
        <begin position="215"/>
        <end position="237"/>
    </location>
</feature>
<evidence type="ECO:0000313" key="9">
    <source>
        <dbReference type="Proteomes" id="UP001500253"/>
    </source>
</evidence>
<feature type="transmembrane region" description="Helical" evidence="6">
    <location>
        <begin position="357"/>
        <end position="378"/>
    </location>
</feature>
<reference evidence="8 9" key="1">
    <citation type="journal article" date="2019" name="Int. J. Syst. Evol. Microbiol.">
        <title>The Global Catalogue of Microorganisms (GCM) 10K type strain sequencing project: providing services to taxonomists for standard genome sequencing and annotation.</title>
        <authorList>
            <consortium name="The Broad Institute Genomics Platform"/>
            <consortium name="The Broad Institute Genome Sequencing Center for Infectious Disease"/>
            <person name="Wu L."/>
            <person name="Ma J."/>
        </authorList>
    </citation>
    <scope>NUCLEOTIDE SEQUENCE [LARGE SCALE GENOMIC DNA]</scope>
    <source>
        <strain evidence="8 9">JCM 4316</strain>
    </source>
</reference>
<dbReference type="PANTHER" id="PTHR42910:SF1">
    <property type="entry name" value="MAJOR FACILITATOR SUPERFAMILY (MFS) PROFILE DOMAIN-CONTAINING PROTEIN"/>
    <property type="match status" value="1"/>
</dbReference>
<dbReference type="PROSITE" id="PS50850">
    <property type="entry name" value="MFS"/>
    <property type="match status" value="1"/>
</dbReference>
<name>A0ABN3GUL7_9ACTN</name>
<feature type="compositionally biased region" description="Polar residues" evidence="5">
    <location>
        <begin position="1"/>
        <end position="17"/>
    </location>
</feature>
<feature type="transmembrane region" description="Helical" evidence="6">
    <location>
        <begin position="154"/>
        <end position="176"/>
    </location>
</feature>
<feature type="transmembrane region" description="Helical" evidence="6">
    <location>
        <begin position="277"/>
        <end position="295"/>
    </location>
</feature>
<dbReference type="Pfam" id="PF07690">
    <property type="entry name" value="MFS_1"/>
    <property type="match status" value="1"/>
</dbReference>
<gene>
    <name evidence="8" type="ORF">GCM10010246_60250</name>
</gene>
<dbReference type="Gene3D" id="1.20.1250.20">
    <property type="entry name" value="MFS general substrate transporter like domains"/>
    <property type="match status" value="1"/>
</dbReference>
<dbReference type="Proteomes" id="UP001500253">
    <property type="component" value="Unassembled WGS sequence"/>
</dbReference>
<evidence type="ECO:0000256" key="3">
    <source>
        <dbReference type="ARBA" id="ARBA00022989"/>
    </source>
</evidence>
<evidence type="ECO:0000313" key="8">
    <source>
        <dbReference type="EMBL" id="GAA2361469.1"/>
    </source>
</evidence>
<proteinExistence type="predicted"/>
<evidence type="ECO:0000256" key="1">
    <source>
        <dbReference type="ARBA" id="ARBA00004651"/>
    </source>
</evidence>
<evidence type="ECO:0000259" key="7">
    <source>
        <dbReference type="PROSITE" id="PS50850"/>
    </source>
</evidence>
<dbReference type="InterPro" id="IPR020846">
    <property type="entry name" value="MFS_dom"/>
</dbReference>
<dbReference type="SUPFAM" id="SSF103473">
    <property type="entry name" value="MFS general substrate transporter"/>
    <property type="match status" value="1"/>
</dbReference>
<protein>
    <submittedName>
        <fullName evidence="8">MFS transporter</fullName>
    </submittedName>
</protein>
<feature type="transmembrane region" description="Helical" evidence="6">
    <location>
        <begin position="390"/>
        <end position="412"/>
    </location>
</feature>